<feature type="compositionally biased region" description="Basic and acidic residues" evidence="1">
    <location>
        <begin position="238"/>
        <end position="248"/>
    </location>
</feature>
<feature type="compositionally biased region" description="Basic and acidic residues" evidence="1">
    <location>
        <begin position="256"/>
        <end position="267"/>
    </location>
</feature>
<dbReference type="AlphaFoldDB" id="A0A1E3SNS5"/>
<dbReference type="STRING" id="243061.AWC25_17130"/>
<dbReference type="Proteomes" id="UP000094224">
    <property type="component" value="Unassembled WGS sequence"/>
</dbReference>
<gene>
    <name evidence="4" type="ORF">BHQ21_19980</name>
</gene>
<dbReference type="Pfam" id="PF20177">
    <property type="entry name" value="DUF6542"/>
    <property type="match status" value="1"/>
</dbReference>
<protein>
    <recommendedName>
        <fullName evidence="3">DUF6542 domain-containing protein</fullName>
    </recommendedName>
</protein>
<keyword evidence="2" id="KW-0812">Transmembrane</keyword>
<evidence type="ECO:0000313" key="4">
    <source>
        <dbReference type="EMBL" id="ODR03790.1"/>
    </source>
</evidence>
<feature type="transmembrane region" description="Helical" evidence="2">
    <location>
        <begin position="52"/>
        <end position="71"/>
    </location>
</feature>
<evidence type="ECO:0000256" key="1">
    <source>
        <dbReference type="SAM" id="MobiDB-lite"/>
    </source>
</evidence>
<keyword evidence="2" id="KW-1133">Transmembrane helix</keyword>
<accession>A0A1E3SNS5</accession>
<keyword evidence="5" id="KW-1185">Reference proteome</keyword>
<evidence type="ECO:0000313" key="5">
    <source>
        <dbReference type="Proteomes" id="UP000094224"/>
    </source>
</evidence>
<feature type="compositionally biased region" description="Low complexity" evidence="1">
    <location>
        <begin position="210"/>
        <end position="228"/>
    </location>
</feature>
<feature type="transmembrane region" description="Helical" evidence="2">
    <location>
        <begin position="121"/>
        <end position="141"/>
    </location>
</feature>
<evidence type="ECO:0000256" key="2">
    <source>
        <dbReference type="SAM" id="Phobius"/>
    </source>
</evidence>
<name>A0A1E3SNS5_9MYCO</name>
<keyword evidence="2" id="KW-0472">Membrane</keyword>
<feature type="compositionally biased region" description="Acidic residues" evidence="1">
    <location>
        <begin position="193"/>
        <end position="202"/>
    </location>
</feature>
<sequence>MSAQRGTSAVEAAHRSAHPNIPGVPWWIALLIAVTGTAVGYGIDSGAGHKELTGVFACLYIAGCVAAVLAVRQDGLFTAVIQPPLILFCAVPGAYWLFHGAKIGSLKDLLINCGYPLIERFPLMLGTAGGVLLIGLIRWYFAAAQRTAAKNPLDTTNTEGTEKATERATVTGSSFLQAISAKLNSLLGVASPEETDDDAEDGDSGRRPARGGAKSGRPARGSRSGTARSRSRHVRPSPQDDHDPAAERPRRRRQPPPRDLDPADPPRRSARRRPRPLDEPDPRGQSPRDSRRDPRDPRGRRSPYDRPAPRTSRFDDPDRYEPPLSRDSYRRHQSYDPYDSYQRTPEPRRRPAASGTNGADSTHHPISQVRYRAAGASGPPEEHRVERRGRPRANPRSPGRPPADSWEYDV</sequence>
<comment type="caution">
    <text evidence="4">The sequence shown here is derived from an EMBL/GenBank/DDBJ whole genome shotgun (WGS) entry which is preliminary data.</text>
</comment>
<feature type="transmembrane region" description="Helical" evidence="2">
    <location>
        <begin position="24"/>
        <end position="43"/>
    </location>
</feature>
<feature type="domain" description="DUF6542" evidence="3">
    <location>
        <begin position="23"/>
        <end position="142"/>
    </location>
</feature>
<dbReference type="InterPro" id="IPR046672">
    <property type="entry name" value="DUF6542"/>
</dbReference>
<organism evidence="4 5">
    <name type="scientific">Mycobacterium sherrisii</name>
    <dbReference type="NCBI Taxonomy" id="243061"/>
    <lineage>
        <taxon>Bacteria</taxon>
        <taxon>Bacillati</taxon>
        <taxon>Actinomycetota</taxon>
        <taxon>Actinomycetes</taxon>
        <taxon>Mycobacteriales</taxon>
        <taxon>Mycobacteriaceae</taxon>
        <taxon>Mycobacterium</taxon>
        <taxon>Mycobacterium simiae complex</taxon>
    </lineage>
</organism>
<feature type="compositionally biased region" description="Basic and acidic residues" evidence="1">
    <location>
        <begin position="275"/>
        <end position="321"/>
    </location>
</feature>
<evidence type="ECO:0000259" key="3">
    <source>
        <dbReference type="Pfam" id="PF20177"/>
    </source>
</evidence>
<reference evidence="5" key="1">
    <citation type="submission" date="2016-09" db="EMBL/GenBank/DDBJ databases">
        <authorList>
            <person name="Greninger A.L."/>
            <person name="Jerome K.R."/>
            <person name="Mcnair B."/>
            <person name="Wallis C."/>
            <person name="Fang F."/>
        </authorList>
    </citation>
    <scope>NUCLEOTIDE SEQUENCE [LARGE SCALE GENOMIC DNA]</scope>
    <source>
        <strain evidence="5">BC1_M4</strain>
    </source>
</reference>
<dbReference type="EMBL" id="MIHC01000040">
    <property type="protein sequence ID" value="ODR03790.1"/>
    <property type="molecule type" value="Genomic_DNA"/>
</dbReference>
<feature type="transmembrane region" description="Helical" evidence="2">
    <location>
        <begin position="77"/>
        <end position="98"/>
    </location>
</feature>
<dbReference type="RefSeq" id="WP_069402029.1">
    <property type="nucleotide sequence ID" value="NZ_MIHC01000040.1"/>
</dbReference>
<proteinExistence type="predicted"/>
<feature type="region of interest" description="Disordered" evidence="1">
    <location>
        <begin position="192"/>
        <end position="410"/>
    </location>
</feature>